<dbReference type="InterPro" id="IPR000387">
    <property type="entry name" value="Tyr_Pase_dom"/>
</dbReference>
<evidence type="ECO:0000259" key="7">
    <source>
        <dbReference type="PROSITE" id="PS50055"/>
    </source>
</evidence>
<dbReference type="STRING" id="105231.A0A1Y1IKQ0"/>
<name>A0A1Y1IKQ0_KLENI</name>
<evidence type="ECO:0000256" key="2">
    <source>
        <dbReference type="ARBA" id="ARBA00013064"/>
    </source>
</evidence>
<feature type="domain" description="Tyrosine specific protein phosphatases" evidence="8">
    <location>
        <begin position="248"/>
        <end position="321"/>
    </location>
</feature>
<keyword evidence="10" id="KW-1185">Reference proteome</keyword>
<dbReference type="InterPro" id="IPR029021">
    <property type="entry name" value="Prot-tyrosine_phosphatase-like"/>
</dbReference>
<organism evidence="9 10">
    <name type="scientific">Klebsormidium nitens</name>
    <name type="common">Green alga</name>
    <name type="synonym">Ulothrix nitens</name>
    <dbReference type="NCBI Taxonomy" id="105231"/>
    <lineage>
        <taxon>Eukaryota</taxon>
        <taxon>Viridiplantae</taxon>
        <taxon>Streptophyta</taxon>
        <taxon>Klebsormidiophyceae</taxon>
        <taxon>Klebsormidiales</taxon>
        <taxon>Klebsormidiaceae</taxon>
        <taxon>Klebsormidium</taxon>
    </lineage>
</organism>
<reference evidence="9 10" key="1">
    <citation type="journal article" date="2014" name="Nat. Commun.">
        <title>Klebsormidium flaccidum genome reveals primary factors for plant terrestrial adaptation.</title>
        <authorList>
            <person name="Hori K."/>
            <person name="Maruyama F."/>
            <person name="Fujisawa T."/>
            <person name="Togashi T."/>
            <person name="Yamamoto N."/>
            <person name="Seo M."/>
            <person name="Sato S."/>
            <person name="Yamada T."/>
            <person name="Mori H."/>
            <person name="Tajima N."/>
            <person name="Moriyama T."/>
            <person name="Ikeuchi M."/>
            <person name="Watanabe M."/>
            <person name="Wada H."/>
            <person name="Kobayashi K."/>
            <person name="Saito M."/>
            <person name="Masuda T."/>
            <person name="Sasaki-Sekimoto Y."/>
            <person name="Mashiguchi K."/>
            <person name="Awai K."/>
            <person name="Shimojima M."/>
            <person name="Masuda S."/>
            <person name="Iwai M."/>
            <person name="Nobusawa T."/>
            <person name="Narise T."/>
            <person name="Kondo S."/>
            <person name="Saito H."/>
            <person name="Sato R."/>
            <person name="Murakawa M."/>
            <person name="Ihara Y."/>
            <person name="Oshima-Yamada Y."/>
            <person name="Ohtaka K."/>
            <person name="Satoh M."/>
            <person name="Sonobe K."/>
            <person name="Ishii M."/>
            <person name="Ohtani R."/>
            <person name="Kanamori-Sato M."/>
            <person name="Honoki R."/>
            <person name="Miyazaki D."/>
            <person name="Mochizuki H."/>
            <person name="Umetsu J."/>
            <person name="Higashi K."/>
            <person name="Shibata D."/>
            <person name="Kamiya Y."/>
            <person name="Sato N."/>
            <person name="Nakamura Y."/>
            <person name="Tabata S."/>
            <person name="Ida S."/>
            <person name="Kurokawa K."/>
            <person name="Ohta H."/>
        </authorList>
    </citation>
    <scope>NUCLEOTIDE SEQUENCE [LARGE SCALE GENOMIC DNA]</scope>
    <source>
        <strain evidence="9 10">NIES-2285</strain>
    </source>
</reference>
<dbReference type="InterPro" id="IPR000242">
    <property type="entry name" value="PTP_cat"/>
</dbReference>
<dbReference type="SUPFAM" id="SSF52799">
    <property type="entry name" value="(Phosphotyrosine protein) phosphatases II"/>
    <property type="match status" value="1"/>
</dbReference>
<proteinExistence type="predicted"/>
<evidence type="ECO:0000313" key="10">
    <source>
        <dbReference type="Proteomes" id="UP000054558"/>
    </source>
</evidence>
<accession>A0A1Y1IKQ0</accession>
<evidence type="ECO:0000256" key="6">
    <source>
        <dbReference type="ARBA" id="ARBA00022912"/>
    </source>
</evidence>
<evidence type="ECO:0000256" key="3">
    <source>
        <dbReference type="ARBA" id="ARBA00022490"/>
    </source>
</evidence>
<keyword evidence="3" id="KW-0963">Cytoplasm</keyword>
<dbReference type="PROSITE" id="PS00383">
    <property type="entry name" value="TYR_PHOSPHATASE_1"/>
    <property type="match status" value="1"/>
</dbReference>
<dbReference type="PROSITE" id="PS50055">
    <property type="entry name" value="TYR_PHOSPHATASE_PTP"/>
    <property type="match status" value="1"/>
</dbReference>
<keyword evidence="6" id="KW-0904">Protein phosphatase</keyword>
<dbReference type="InterPro" id="IPR050348">
    <property type="entry name" value="Protein-Tyr_Phosphatase"/>
</dbReference>
<dbReference type="Proteomes" id="UP000054558">
    <property type="component" value="Unassembled WGS sequence"/>
</dbReference>
<dbReference type="PANTHER" id="PTHR19134:SF449">
    <property type="entry name" value="TYROSINE-PROTEIN PHOSPHATASE 1"/>
    <property type="match status" value="1"/>
</dbReference>
<dbReference type="AlphaFoldDB" id="A0A1Y1IKQ0"/>
<dbReference type="Pfam" id="PF00102">
    <property type="entry name" value="Y_phosphatase"/>
    <property type="match status" value="1"/>
</dbReference>
<dbReference type="PANTHER" id="PTHR19134">
    <property type="entry name" value="RECEPTOR-TYPE TYROSINE-PROTEIN PHOSPHATASE"/>
    <property type="match status" value="1"/>
</dbReference>
<dbReference type="PRINTS" id="PR00700">
    <property type="entry name" value="PRTYPHPHTASE"/>
</dbReference>
<evidence type="ECO:0000256" key="4">
    <source>
        <dbReference type="ARBA" id="ARBA00022553"/>
    </source>
</evidence>
<evidence type="ECO:0000259" key="8">
    <source>
        <dbReference type="PROSITE" id="PS50056"/>
    </source>
</evidence>
<evidence type="ECO:0000313" key="9">
    <source>
        <dbReference type="EMBL" id="GAQ89721.1"/>
    </source>
</evidence>
<comment type="subcellular location">
    <subcellularLocation>
        <location evidence="1">Cytoplasm</location>
    </subcellularLocation>
</comment>
<dbReference type="Gene3D" id="3.90.190.10">
    <property type="entry name" value="Protein tyrosine phosphatase superfamily"/>
    <property type="match status" value="1"/>
</dbReference>
<dbReference type="OrthoDB" id="10253954at2759"/>
<dbReference type="FunFam" id="3.90.190.10:FF:000045">
    <property type="entry name" value="Tyrosine-protein phosphatase non-receptor type 12"/>
    <property type="match status" value="1"/>
</dbReference>
<keyword evidence="4" id="KW-0597">Phosphoprotein</keyword>
<dbReference type="EMBL" id="DF237504">
    <property type="protein sequence ID" value="GAQ89721.1"/>
    <property type="molecule type" value="Genomic_DNA"/>
</dbReference>
<evidence type="ECO:0000256" key="1">
    <source>
        <dbReference type="ARBA" id="ARBA00004496"/>
    </source>
</evidence>
<dbReference type="EC" id="3.1.3.48" evidence="2"/>
<dbReference type="SMART" id="SM00404">
    <property type="entry name" value="PTPc_motif"/>
    <property type="match status" value="1"/>
</dbReference>
<dbReference type="PROSITE" id="PS50056">
    <property type="entry name" value="TYR_PHOSPHATASE_2"/>
    <property type="match status" value="1"/>
</dbReference>
<dbReference type="OMA" id="WSIDKAP"/>
<keyword evidence="5" id="KW-0378">Hydrolase</keyword>
<sequence length="340" mass="37622">MGGSHAASPTTPSPVGTFSLRKASFEEDPVKLTPVELENCKAALAVLQERLRVHDGVEHEYSALQAETITSSLLIDTEVMQCARDPANSKKNRYLDVLPFDDNRVLLQPESSNGEASDYINASYVYDSDRPDLPKYIATQGPLPATTEDFWAMVIQQRCQAIISLTREVERDRPKCAHYFPEAAGQAERYGHIVVATREVTYLQQGLIARRMIEVASTASASPPLVLPHYHYLDWPDHGVPASTSVIRGLLRHLRLSLPPSSPPIVIHCSAGIGRSGTFLTVDYTVRRALSGDLSAMDIAETVKKLRALRGGMVQTRDQYRFCYIAVREELEDLVAWGSG</sequence>
<dbReference type="SMART" id="SM00194">
    <property type="entry name" value="PTPc"/>
    <property type="match status" value="1"/>
</dbReference>
<dbReference type="InterPro" id="IPR003595">
    <property type="entry name" value="Tyr_Pase_cat"/>
</dbReference>
<feature type="domain" description="Tyrosine-protein phosphatase" evidence="7">
    <location>
        <begin position="57"/>
        <end position="330"/>
    </location>
</feature>
<dbReference type="GO" id="GO:0005737">
    <property type="term" value="C:cytoplasm"/>
    <property type="evidence" value="ECO:0007669"/>
    <property type="project" value="UniProtKB-SubCell"/>
</dbReference>
<gene>
    <name evidence="9" type="ORF">KFL_005550080</name>
</gene>
<dbReference type="GO" id="GO:0004725">
    <property type="term" value="F:protein tyrosine phosphatase activity"/>
    <property type="evidence" value="ECO:0007669"/>
    <property type="project" value="UniProtKB-EC"/>
</dbReference>
<protein>
    <recommendedName>
        <fullName evidence="2">protein-tyrosine-phosphatase</fullName>
        <ecNumber evidence="2">3.1.3.48</ecNumber>
    </recommendedName>
</protein>
<dbReference type="InterPro" id="IPR016130">
    <property type="entry name" value="Tyr_Pase_AS"/>
</dbReference>
<evidence type="ECO:0000256" key="5">
    <source>
        <dbReference type="ARBA" id="ARBA00022801"/>
    </source>
</evidence>